<name>A0A167XH77_9EURO</name>
<dbReference type="AlphaFoldDB" id="A0A167XH77"/>
<comment type="caution">
    <text evidence="2">The sequence shown here is derived from an EMBL/GenBank/DDBJ whole genome shotgun (WGS) entry which is preliminary data.</text>
</comment>
<dbReference type="OrthoDB" id="4206742at2759"/>
<feature type="region of interest" description="Disordered" evidence="1">
    <location>
        <begin position="1"/>
        <end position="133"/>
    </location>
</feature>
<dbReference type="Pfam" id="PF13136">
    <property type="entry name" value="DUF3984"/>
    <property type="match status" value="1"/>
</dbReference>
<gene>
    <name evidence="2" type="ORF">AAP_04037</name>
</gene>
<dbReference type="InterPro" id="IPR025040">
    <property type="entry name" value="DUF3984"/>
</dbReference>
<feature type="compositionally biased region" description="Acidic residues" evidence="1">
    <location>
        <begin position="342"/>
        <end position="371"/>
    </location>
</feature>
<reference evidence="2 3" key="1">
    <citation type="journal article" date="2016" name="Genome Biol. Evol.">
        <title>Divergent and convergent evolution of fungal pathogenicity.</title>
        <authorList>
            <person name="Shang Y."/>
            <person name="Xiao G."/>
            <person name="Zheng P."/>
            <person name="Cen K."/>
            <person name="Zhan S."/>
            <person name="Wang C."/>
        </authorList>
    </citation>
    <scope>NUCLEOTIDE SEQUENCE [LARGE SCALE GENOMIC DNA]</scope>
    <source>
        <strain evidence="2 3">ARSEF 7405</strain>
    </source>
</reference>
<protein>
    <submittedName>
        <fullName evidence="2">Uncharacterized protein</fullName>
    </submittedName>
</protein>
<feature type="compositionally biased region" description="Polar residues" evidence="1">
    <location>
        <begin position="115"/>
        <end position="128"/>
    </location>
</feature>
<sequence length="404" mass="44462">MDHSAQYPAQRPRRLPPSLQGLQLTPLHSIASDTEEGFGSPAFNRTATNYLSSSTSVPNTPSILSDNRNSFFSIPHTGSSQNSSGPSPASSDANLRHLGEQPFTRQGRHHRRRSTTQPRSSNVNGQSQQDHDSEWLLRAGSAFSTSARKDKGQSWLIKRQSSTSLHLDAENQQAQVQSSSTAYQSRNASRGRSRSHASTPTNGRSRHGSRAAVDRRHLSMTPLHPMTQDEYDYDSRGVSDSRRTSISVWSAFESDHLDETGDGLVGARSSSGQEVEQISLKDLNRFRGFGLGSWLDRIVQSVIFGTWDEDPTNVPLERQTSGNHEQPFPVSRTASASTSDGNESDYTADETTGDGSDSEDDESVISPFEDDDIHKATLVQRPGQEGGYFSDINWLFQVAKSSLY</sequence>
<feature type="compositionally biased region" description="Low complexity" evidence="1">
    <location>
        <begin position="78"/>
        <end position="93"/>
    </location>
</feature>
<accession>A0A167XH77</accession>
<evidence type="ECO:0000256" key="1">
    <source>
        <dbReference type="SAM" id="MobiDB-lite"/>
    </source>
</evidence>
<dbReference type="EMBL" id="AZGZ01000018">
    <property type="protein sequence ID" value="KZZ90087.1"/>
    <property type="molecule type" value="Genomic_DNA"/>
</dbReference>
<feature type="region of interest" description="Disordered" evidence="1">
    <location>
        <begin position="164"/>
        <end position="237"/>
    </location>
</feature>
<keyword evidence="3" id="KW-1185">Reference proteome</keyword>
<organism evidence="2 3">
    <name type="scientific">Ascosphaera apis ARSEF 7405</name>
    <dbReference type="NCBI Taxonomy" id="392613"/>
    <lineage>
        <taxon>Eukaryota</taxon>
        <taxon>Fungi</taxon>
        <taxon>Dikarya</taxon>
        <taxon>Ascomycota</taxon>
        <taxon>Pezizomycotina</taxon>
        <taxon>Eurotiomycetes</taxon>
        <taxon>Eurotiomycetidae</taxon>
        <taxon>Onygenales</taxon>
        <taxon>Ascosphaeraceae</taxon>
        <taxon>Ascosphaera</taxon>
    </lineage>
</organism>
<evidence type="ECO:0000313" key="3">
    <source>
        <dbReference type="Proteomes" id="UP000242877"/>
    </source>
</evidence>
<feature type="compositionally biased region" description="Polar residues" evidence="1">
    <location>
        <begin position="332"/>
        <end position="341"/>
    </location>
</feature>
<dbReference type="VEuPathDB" id="FungiDB:AAP_04037"/>
<feature type="compositionally biased region" description="Polar residues" evidence="1">
    <location>
        <begin position="43"/>
        <end position="72"/>
    </location>
</feature>
<feature type="compositionally biased region" description="Polar residues" evidence="1">
    <location>
        <begin position="164"/>
        <end position="188"/>
    </location>
</feature>
<feature type="region of interest" description="Disordered" evidence="1">
    <location>
        <begin position="309"/>
        <end position="374"/>
    </location>
</feature>
<evidence type="ECO:0000313" key="2">
    <source>
        <dbReference type="EMBL" id="KZZ90087.1"/>
    </source>
</evidence>
<dbReference type="Proteomes" id="UP000242877">
    <property type="component" value="Unassembled WGS sequence"/>
</dbReference>
<proteinExistence type="predicted"/>